<organism evidence="1 2">
    <name type="scientific">Nepenthes gracilis</name>
    <name type="common">Slender pitcher plant</name>
    <dbReference type="NCBI Taxonomy" id="150966"/>
    <lineage>
        <taxon>Eukaryota</taxon>
        <taxon>Viridiplantae</taxon>
        <taxon>Streptophyta</taxon>
        <taxon>Embryophyta</taxon>
        <taxon>Tracheophyta</taxon>
        <taxon>Spermatophyta</taxon>
        <taxon>Magnoliopsida</taxon>
        <taxon>eudicotyledons</taxon>
        <taxon>Gunneridae</taxon>
        <taxon>Pentapetalae</taxon>
        <taxon>Caryophyllales</taxon>
        <taxon>Nepenthaceae</taxon>
        <taxon>Nepenthes</taxon>
    </lineage>
</organism>
<gene>
    <name evidence="1" type="ORF">Nepgr_019627</name>
</gene>
<evidence type="ECO:0000313" key="2">
    <source>
        <dbReference type="Proteomes" id="UP001279734"/>
    </source>
</evidence>
<sequence>MYFCKQANPLPHDYVRSFRPMCFIGQENSHAGYLRKHKFTATFYQSGYIVTRIRSLQLFHTNEGNLQG</sequence>
<reference evidence="1" key="1">
    <citation type="submission" date="2023-05" db="EMBL/GenBank/DDBJ databases">
        <title>Nepenthes gracilis genome sequencing.</title>
        <authorList>
            <person name="Fukushima K."/>
        </authorList>
    </citation>
    <scope>NUCLEOTIDE SEQUENCE</scope>
    <source>
        <strain evidence="1">SING2019-196</strain>
    </source>
</reference>
<accession>A0AAD3SVM8</accession>
<dbReference type="Proteomes" id="UP001279734">
    <property type="component" value="Unassembled WGS sequence"/>
</dbReference>
<keyword evidence="2" id="KW-1185">Reference proteome</keyword>
<dbReference type="AlphaFoldDB" id="A0AAD3SVM8"/>
<evidence type="ECO:0000313" key="1">
    <source>
        <dbReference type="EMBL" id="GMH17786.1"/>
    </source>
</evidence>
<dbReference type="EMBL" id="BSYO01000018">
    <property type="protein sequence ID" value="GMH17786.1"/>
    <property type="molecule type" value="Genomic_DNA"/>
</dbReference>
<comment type="caution">
    <text evidence="1">The sequence shown here is derived from an EMBL/GenBank/DDBJ whole genome shotgun (WGS) entry which is preliminary data.</text>
</comment>
<name>A0AAD3SVM8_NEPGR</name>
<proteinExistence type="predicted"/>
<protein>
    <submittedName>
        <fullName evidence="1">Uncharacterized protein</fullName>
    </submittedName>
</protein>